<proteinExistence type="predicted"/>
<evidence type="ECO:0000313" key="1">
    <source>
        <dbReference type="EMBL" id="SIO18421.1"/>
    </source>
</evidence>
<sequence>MPASCAAGCGVTVPRSASGLTNRKLVRVLDNDVVEGYLEWFRSEAGEKVRTEVGKDDGVVIDRLFT</sequence>
<gene>
    <name evidence="1" type="ORF">SAMN05444168_3233</name>
</gene>
<name>A0A1N6HF12_9BURK</name>
<dbReference type="EMBL" id="FSRM01000001">
    <property type="protein sequence ID" value="SIO18421.1"/>
    <property type="molecule type" value="Genomic_DNA"/>
</dbReference>
<accession>A0A1N6HF12</accession>
<evidence type="ECO:0000313" key="2">
    <source>
        <dbReference type="Proteomes" id="UP000184693"/>
    </source>
</evidence>
<dbReference type="AlphaFoldDB" id="A0A1N6HF12"/>
<protein>
    <submittedName>
        <fullName evidence="1">Uncharacterized protein</fullName>
    </submittedName>
</protein>
<reference evidence="1 2" key="1">
    <citation type="submission" date="2016-11" db="EMBL/GenBank/DDBJ databases">
        <authorList>
            <person name="Jaros S."/>
            <person name="Januszkiewicz K."/>
            <person name="Wedrychowicz H."/>
        </authorList>
    </citation>
    <scope>NUCLEOTIDE SEQUENCE [LARGE SCALE GENOMIC DNA]</scope>
    <source>
        <strain evidence="1 2">GAS86</strain>
    </source>
</reference>
<dbReference type="Proteomes" id="UP000184693">
    <property type="component" value="Unassembled WGS sequence"/>
</dbReference>
<organism evidence="1 2">
    <name type="scientific">Paraburkholderia phenazinium</name>
    <dbReference type="NCBI Taxonomy" id="60549"/>
    <lineage>
        <taxon>Bacteria</taxon>
        <taxon>Pseudomonadati</taxon>
        <taxon>Pseudomonadota</taxon>
        <taxon>Betaproteobacteria</taxon>
        <taxon>Burkholderiales</taxon>
        <taxon>Burkholderiaceae</taxon>
        <taxon>Paraburkholderia</taxon>
    </lineage>
</organism>